<dbReference type="EMBL" id="CM008964">
    <property type="protein sequence ID" value="PNW85672.1"/>
    <property type="molecule type" value="Genomic_DNA"/>
</dbReference>
<evidence type="ECO:0000256" key="4">
    <source>
        <dbReference type="SAM" id="MobiDB-lite"/>
    </source>
</evidence>
<dbReference type="SMART" id="SM00054">
    <property type="entry name" value="EFh"/>
    <property type="match status" value="3"/>
</dbReference>
<dbReference type="GO" id="GO:0005509">
    <property type="term" value="F:calcium ion binding"/>
    <property type="evidence" value="ECO:0007669"/>
    <property type="project" value="InterPro"/>
</dbReference>
<keyword evidence="3" id="KW-0106">Calcium</keyword>
<protein>
    <recommendedName>
        <fullName evidence="5">EF-hand domain-containing protein</fullName>
    </recommendedName>
</protein>
<sequence length="456" mass="47484">MSATNPTRASTRVSQAPGGTSSISFGDAPPPSPKAPAAAPVVEVPAAEPVAAPAAAAPEEPVVDEGPSLESLKLAAISAVAGATDSPGVRDALTTLVKSLQTASTAAAIASWETPAGAAAASGSAAAATGAAESPYAASLAALTAALKLRGTHGIISIGKKFRSMDDSGDHKLTYDEFKKALVEMKLGLSETDMSRLFRHFDRDASGFVTFDELLLGLRGQLNDRRLDMVKRCYKVLDKTGDGVVTLADLENRYDASRHPDVVAGIKTPRQVLLEFLSVFEEQGGGVKGDGQVDFEEFKTYYAMISANIDGGEHGDDYFELMMRNVWHVSGGEGWCANTTCKRVLVVFEDDRQQVVEVTDDFDVDTKDLAAVKAKLTEQGITGIKSVALYGDMSSTESGSGPSTSAPPRTPGAPPRSPAGTAAAGAPASSPEPSMRPGTGRRGANPDHNRSSIIFG</sequence>
<feature type="domain" description="EF-hand" evidence="5">
    <location>
        <begin position="225"/>
        <end position="260"/>
    </location>
</feature>
<dbReference type="OMA" id="MMRNVWH"/>
<feature type="compositionally biased region" description="Polar residues" evidence="4">
    <location>
        <begin position="1"/>
        <end position="24"/>
    </location>
</feature>
<feature type="region of interest" description="Disordered" evidence="4">
    <location>
        <begin position="393"/>
        <end position="456"/>
    </location>
</feature>
<dbReference type="KEGG" id="cre:CHLRE_03g197500v5"/>
<dbReference type="PaxDb" id="3055-EDP03173"/>
<feature type="compositionally biased region" description="Pro residues" evidence="4">
    <location>
        <begin position="408"/>
        <end position="417"/>
    </location>
</feature>
<dbReference type="InterPro" id="IPR002048">
    <property type="entry name" value="EF_hand_dom"/>
</dbReference>
<dbReference type="OrthoDB" id="444540at2759"/>
<reference evidence="6 7" key="1">
    <citation type="journal article" date="2007" name="Science">
        <title>The Chlamydomonas genome reveals the evolution of key animal and plant functions.</title>
        <authorList>
            <person name="Merchant S.S."/>
            <person name="Prochnik S.E."/>
            <person name="Vallon O."/>
            <person name="Harris E.H."/>
            <person name="Karpowicz S.J."/>
            <person name="Witman G.B."/>
            <person name="Terry A."/>
            <person name="Salamov A."/>
            <person name="Fritz-Laylin L.K."/>
            <person name="Marechal-Drouard L."/>
            <person name="Marshall W.F."/>
            <person name="Qu L.H."/>
            <person name="Nelson D.R."/>
            <person name="Sanderfoot A.A."/>
            <person name="Spalding M.H."/>
            <person name="Kapitonov V.V."/>
            <person name="Ren Q."/>
            <person name="Ferris P."/>
            <person name="Lindquist E."/>
            <person name="Shapiro H."/>
            <person name="Lucas S.M."/>
            <person name="Grimwood J."/>
            <person name="Schmutz J."/>
            <person name="Cardol P."/>
            <person name="Cerutti H."/>
            <person name="Chanfreau G."/>
            <person name="Chen C.L."/>
            <person name="Cognat V."/>
            <person name="Croft M.T."/>
            <person name="Dent R."/>
            <person name="Dutcher S."/>
            <person name="Fernandez E."/>
            <person name="Fukuzawa H."/>
            <person name="Gonzalez-Ballester D."/>
            <person name="Gonzalez-Halphen D."/>
            <person name="Hallmann A."/>
            <person name="Hanikenne M."/>
            <person name="Hippler M."/>
            <person name="Inwood W."/>
            <person name="Jabbari K."/>
            <person name="Kalanon M."/>
            <person name="Kuras R."/>
            <person name="Lefebvre P.A."/>
            <person name="Lemaire S.D."/>
            <person name="Lobanov A.V."/>
            <person name="Lohr M."/>
            <person name="Manuell A."/>
            <person name="Meier I."/>
            <person name="Mets L."/>
            <person name="Mittag M."/>
            <person name="Mittelmeier T."/>
            <person name="Moroney J.V."/>
            <person name="Moseley J."/>
            <person name="Napoli C."/>
            <person name="Nedelcu A.M."/>
            <person name="Niyogi K."/>
            <person name="Novoselov S.V."/>
            <person name="Paulsen I.T."/>
            <person name="Pazour G."/>
            <person name="Purton S."/>
            <person name="Ral J.P."/>
            <person name="Riano-Pachon D.M."/>
            <person name="Riekhof W."/>
            <person name="Rymarquis L."/>
            <person name="Schroda M."/>
            <person name="Stern D."/>
            <person name="Umen J."/>
            <person name="Willows R."/>
            <person name="Wilson N."/>
            <person name="Zimmer S.L."/>
            <person name="Allmer J."/>
            <person name="Balk J."/>
            <person name="Bisova K."/>
            <person name="Chen C.J."/>
            <person name="Elias M."/>
            <person name="Gendler K."/>
            <person name="Hauser C."/>
            <person name="Lamb M.R."/>
            <person name="Ledford H."/>
            <person name="Long J.C."/>
            <person name="Minagawa J."/>
            <person name="Page M.D."/>
            <person name="Pan J."/>
            <person name="Pootakham W."/>
            <person name="Roje S."/>
            <person name="Rose A."/>
            <person name="Stahlberg E."/>
            <person name="Terauchi A.M."/>
            <person name="Yang P."/>
            <person name="Ball S."/>
            <person name="Bowler C."/>
            <person name="Dieckmann C.L."/>
            <person name="Gladyshev V.N."/>
            <person name="Green P."/>
            <person name="Jorgensen R."/>
            <person name="Mayfield S."/>
            <person name="Mueller-Roeber B."/>
            <person name="Rajamani S."/>
            <person name="Sayre R.T."/>
            <person name="Brokstein P."/>
            <person name="Dubchak I."/>
            <person name="Goodstein D."/>
            <person name="Hornick L."/>
            <person name="Huang Y.W."/>
            <person name="Jhaveri J."/>
            <person name="Luo Y."/>
            <person name="Martinez D."/>
            <person name="Ngau W.C."/>
            <person name="Otillar B."/>
            <person name="Poliakov A."/>
            <person name="Porter A."/>
            <person name="Szajkowski L."/>
            <person name="Werner G."/>
            <person name="Zhou K."/>
            <person name="Grigoriev I.V."/>
            <person name="Rokhsar D.S."/>
            <person name="Grossman A.R."/>
        </authorList>
    </citation>
    <scope>NUCLEOTIDE SEQUENCE [LARGE SCALE GENOMIC DNA]</scope>
    <source>
        <strain evidence="7">CC-503</strain>
        <strain evidence="6">CC-503 cw92 mt+</strain>
    </source>
</reference>
<evidence type="ECO:0000313" key="7">
    <source>
        <dbReference type="Proteomes" id="UP000006906"/>
    </source>
</evidence>
<dbReference type="SMR" id="A0A2K3DYQ5"/>
<dbReference type="Gene3D" id="1.10.238.10">
    <property type="entry name" value="EF-hand"/>
    <property type="match status" value="2"/>
</dbReference>
<dbReference type="PANTHER" id="PTHR34524:SF6">
    <property type="entry name" value="CALCYPHOSINE LIKE"/>
    <property type="match status" value="1"/>
</dbReference>
<dbReference type="GeneID" id="5718783"/>
<dbReference type="ExpressionAtlas" id="A0A2K3DYQ5">
    <property type="expression patterns" value="baseline and differential"/>
</dbReference>
<dbReference type="AlphaFoldDB" id="A0A2K3DYQ5"/>
<dbReference type="InterPro" id="IPR051581">
    <property type="entry name" value="Ca-bind"/>
</dbReference>
<evidence type="ECO:0000259" key="5">
    <source>
        <dbReference type="PROSITE" id="PS50222"/>
    </source>
</evidence>
<dbReference type="RefSeq" id="XP_042926399.1">
    <property type="nucleotide sequence ID" value="XM_043061270.1"/>
</dbReference>
<evidence type="ECO:0000256" key="1">
    <source>
        <dbReference type="ARBA" id="ARBA00022723"/>
    </source>
</evidence>
<evidence type="ECO:0000256" key="2">
    <source>
        <dbReference type="ARBA" id="ARBA00022737"/>
    </source>
</evidence>
<feature type="compositionally biased region" description="Low complexity" evidence="4">
    <location>
        <begin position="418"/>
        <end position="433"/>
    </location>
</feature>
<dbReference type="RefSeq" id="XP_042926400.1">
    <property type="nucleotide sequence ID" value="XM_043061271.1"/>
</dbReference>
<evidence type="ECO:0000313" key="6">
    <source>
        <dbReference type="EMBL" id="PNW85672.1"/>
    </source>
</evidence>
<feature type="region of interest" description="Disordered" evidence="4">
    <location>
        <begin position="1"/>
        <end position="41"/>
    </location>
</feature>
<dbReference type="CDD" id="cd00051">
    <property type="entry name" value="EFh"/>
    <property type="match status" value="1"/>
</dbReference>
<dbReference type="Pfam" id="PF13499">
    <property type="entry name" value="EF-hand_7"/>
    <property type="match status" value="1"/>
</dbReference>
<keyword evidence="7" id="KW-1185">Reference proteome</keyword>
<accession>A0A2K3DYQ5</accession>
<feature type="domain" description="EF-hand" evidence="5">
    <location>
        <begin position="153"/>
        <end position="188"/>
    </location>
</feature>
<evidence type="ECO:0000256" key="3">
    <source>
        <dbReference type="ARBA" id="ARBA00022837"/>
    </source>
</evidence>
<dbReference type="PROSITE" id="PS50222">
    <property type="entry name" value="EF_HAND_2"/>
    <property type="match status" value="3"/>
</dbReference>
<dbReference type="EMBL" id="CM008964">
    <property type="protein sequence ID" value="PNW85671.1"/>
    <property type="molecule type" value="Genomic_DNA"/>
</dbReference>
<organism evidence="6 7">
    <name type="scientific">Chlamydomonas reinhardtii</name>
    <name type="common">Chlamydomonas smithii</name>
    <dbReference type="NCBI Taxonomy" id="3055"/>
    <lineage>
        <taxon>Eukaryota</taxon>
        <taxon>Viridiplantae</taxon>
        <taxon>Chlorophyta</taxon>
        <taxon>core chlorophytes</taxon>
        <taxon>Chlorophyceae</taxon>
        <taxon>CS clade</taxon>
        <taxon>Chlamydomonadales</taxon>
        <taxon>Chlamydomonadaceae</taxon>
        <taxon>Chlamydomonas</taxon>
    </lineage>
</organism>
<name>A0A2K3DYQ5_CHLRE</name>
<dbReference type="Gramene" id="PNW85672">
    <property type="protein sequence ID" value="PNW85672"/>
    <property type="gene ID" value="CHLRE_03g197500v5"/>
</dbReference>
<dbReference type="PROSITE" id="PS00018">
    <property type="entry name" value="EF_HAND_1"/>
    <property type="match status" value="2"/>
</dbReference>
<gene>
    <name evidence="6" type="ORF">CHLRE_03g197500v5</name>
</gene>
<feature type="domain" description="EF-hand" evidence="5">
    <location>
        <begin position="189"/>
        <end position="224"/>
    </location>
</feature>
<dbReference type="InterPro" id="IPR018247">
    <property type="entry name" value="EF_Hand_1_Ca_BS"/>
</dbReference>
<keyword evidence="2" id="KW-0677">Repeat</keyword>
<dbReference type="PANTHER" id="PTHR34524">
    <property type="entry name" value="CALCYPHOSIN"/>
    <property type="match status" value="1"/>
</dbReference>
<reference evidence="6" key="2">
    <citation type="submission" date="2017-07" db="EMBL/GenBank/DDBJ databases">
        <title>WGS assembly of Chlamydomonas reinhardtii.</title>
        <authorList>
            <consortium name="Chlamydomonas Annotation Team"/>
            <consortium name="JGI Annotation Team"/>
            <person name="Merchant S.S."/>
            <person name="Prochnik S.E."/>
            <person name="Vallon O."/>
            <person name="Harris E.H."/>
            <person name="Karpowicz S.J."/>
            <person name="Witman G.B."/>
            <person name="Terry A."/>
            <person name="Salamov A."/>
            <person name="Fritz-Laylin L.K."/>
            <person name="Marechal-Drouard L."/>
            <person name="Marshall W.F."/>
            <person name="Qu L.H."/>
            <person name="Nelson D.R."/>
            <person name="Sanderfoot A.A."/>
            <person name="Spalding M.H."/>
            <person name="Kapitonov V.V."/>
            <person name="Ren Q."/>
            <person name="Ferris P."/>
            <person name="Lindquist E."/>
            <person name="Shapiro H."/>
            <person name="Lucas S.M."/>
            <person name="Grimwood J."/>
            <person name="Schmutz J."/>
            <person name="Grigoriev I.V."/>
            <person name="Rokhsar D.S."/>
        </authorList>
    </citation>
    <scope>NUCLEOTIDE SEQUENCE</scope>
    <source>
        <strain evidence="6">CC-503 cw92 mt+</strain>
    </source>
</reference>
<dbReference type="STRING" id="3055.A0A2K3DYQ5"/>
<dbReference type="Gramene" id="PNW85671">
    <property type="protein sequence ID" value="PNW85671"/>
    <property type="gene ID" value="CHLRE_03g197500v5"/>
</dbReference>
<keyword evidence="1" id="KW-0479">Metal-binding</keyword>
<dbReference type="SUPFAM" id="SSF47473">
    <property type="entry name" value="EF-hand"/>
    <property type="match status" value="1"/>
</dbReference>
<feature type="compositionally biased region" description="Low complexity" evidence="4">
    <location>
        <begin position="394"/>
        <end position="407"/>
    </location>
</feature>
<proteinExistence type="predicted"/>
<dbReference type="InterPro" id="IPR011992">
    <property type="entry name" value="EF-hand-dom_pair"/>
</dbReference>
<dbReference type="Proteomes" id="UP000006906">
    <property type="component" value="Chromosome 3"/>
</dbReference>